<dbReference type="InterPro" id="IPR058888">
    <property type="entry name" value="LLG1-like"/>
</dbReference>
<keyword evidence="1" id="KW-1133">Transmembrane helix</keyword>
<name>A0A9D5BGK3_PEA</name>
<feature type="transmembrane region" description="Helical" evidence="1">
    <location>
        <begin position="12"/>
        <end position="36"/>
    </location>
</feature>
<sequence>MAFYTCFCHFKVAYPFFSSFLYFILLITLATSSSFLSDDIFEFGTFTGRALLQAKKACGVDFQNQNYSIMISQCKGPRYPPKACCDAFKQFACPFSDEINDLTTDCATIMFTYIIAYGNYPPGLFAHECREGQKGLDCSLVKLDNNSNISSSGVHVVAPHSMLLISIIGFLGFTF</sequence>
<dbReference type="EMBL" id="JAMSHJ010000001">
    <property type="protein sequence ID" value="KAI5443278.1"/>
    <property type="molecule type" value="Genomic_DNA"/>
</dbReference>
<dbReference type="Proteomes" id="UP001058974">
    <property type="component" value="Chromosome 1"/>
</dbReference>
<proteinExistence type="predicted"/>
<dbReference type="PANTHER" id="PTHR31533:SF35">
    <property type="entry name" value="GPI-ANCHORED PROTEIN LLG2-RELATED"/>
    <property type="match status" value="1"/>
</dbReference>
<comment type="caution">
    <text evidence="3">The sequence shown here is derived from an EMBL/GenBank/DDBJ whole genome shotgun (WGS) entry which is preliminary data.</text>
</comment>
<evidence type="ECO:0000313" key="4">
    <source>
        <dbReference type="Proteomes" id="UP001058974"/>
    </source>
</evidence>
<organism evidence="3 4">
    <name type="scientific">Pisum sativum</name>
    <name type="common">Garden pea</name>
    <name type="synonym">Lathyrus oleraceus</name>
    <dbReference type="NCBI Taxonomy" id="3888"/>
    <lineage>
        <taxon>Eukaryota</taxon>
        <taxon>Viridiplantae</taxon>
        <taxon>Streptophyta</taxon>
        <taxon>Embryophyta</taxon>
        <taxon>Tracheophyta</taxon>
        <taxon>Spermatophyta</taxon>
        <taxon>Magnoliopsida</taxon>
        <taxon>eudicotyledons</taxon>
        <taxon>Gunneridae</taxon>
        <taxon>Pentapetalae</taxon>
        <taxon>rosids</taxon>
        <taxon>fabids</taxon>
        <taxon>Fabales</taxon>
        <taxon>Fabaceae</taxon>
        <taxon>Papilionoideae</taxon>
        <taxon>50 kb inversion clade</taxon>
        <taxon>NPAAA clade</taxon>
        <taxon>Hologalegina</taxon>
        <taxon>IRL clade</taxon>
        <taxon>Fabeae</taxon>
        <taxon>Lathyrus</taxon>
    </lineage>
</organism>
<keyword evidence="4" id="KW-1185">Reference proteome</keyword>
<feature type="domain" description="GPI-anchored protein LLG1-like" evidence="2">
    <location>
        <begin position="60"/>
        <end position="137"/>
    </location>
</feature>
<evidence type="ECO:0000256" key="1">
    <source>
        <dbReference type="SAM" id="Phobius"/>
    </source>
</evidence>
<feature type="transmembrane region" description="Helical" evidence="1">
    <location>
        <begin position="153"/>
        <end position="173"/>
    </location>
</feature>
<dbReference type="PANTHER" id="PTHR31533">
    <property type="entry name" value="GPI-ANCHORED PROTEIN LLG1-RELATED-RELATED"/>
    <property type="match status" value="1"/>
</dbReference>
<keyword evidence="1" id="KW-0812">Transmembrane</keyword>
<dbReference type="InterPro" id="IPR039307">
    <property type="entry name" value="LORELEI-like"/>
</dbReference>
<evidence type="ECO:0000259" key="2">
    <source>
        <dbReference type="Pfam" id="PF26578"/>
    </source>
</evidence>
<accession>A0A9D5BGK3</accession>
<protein>
    <recommendedName>
        <fullName evidence="2">GPI-anchored protein LLG1-like domain-containing protein</fullName>
    </recommendedName>
</protein>
<dbReference type="Gramene" id="Psat01G0207700-T1">
    <property type="protein sequence ID" value="KAI5443278.1"/>
    <property type="gene ID" value="KIW84_012077"/>
</dbReference>
<reference evidence="3 4" key="1">
    <citation type="journal article" date="2022" name="Nat. Genet.">
        <title>Improved pea reference genome and pan-genome highlight genomic features and evolutionary characteristics.</title>
        <authorList>
            <person name="Yang T."/>
            <person name="Liu R."/>
            <person name="Luo Y."/>
            <person name="Hu S."/>
            <person name="Wang D."/>
            <person name="Wang C."/>
            <person name="Pandey M.K."/>
            <person name="Ge S."/>
            <person name="Xu Q."/>
            <person name="Li N."/>
            <person name="Li G."/>
            <person name="Huang Y."/>
            <person name="Saxena R.K."/>
            <person name="Ji Y."/>
            <person name="Li M."/>
            <person name="Yan X."/>
            <person name="He Y."/>
            <person name="Liu Y."/>
            <person name="Wang X."/>
            <person name="Xiang C."/>
            <person name="Varshney R.K."/>
            <person name="Ding H."/>
            <person name="Gao S."/>
            <person name="Zong X."/>
        </authorList>
    </citation>
    <scope>NUCLEOTIDE SEQUENCE [LARGE SCALE GENOMIC DNA]</scope>
    <source>
        <strain evidence="3 4">cv. Zhongwan 6</strain>
    </source>
</reference>
<dbReference type="AlphaFoldDB" id="A0A9D5BGK3"/>
<keyword evidence="1" id="KW-0472">Membrane</keyword>
<evidence type="ECO:0000313" key="3">
    <source>
        <dbReference type="EMBL" id="KAI5443278.1"/>
    </source>
</evidence>
<gene>
    <name evidence="3" type="ORF">KIW84_012077</name>
</gene>
<dbReference type="Pfam" id="PF26578">
    <property type="entry name" value="LLG1"/>
    <property type="match status" value="1"/>
</dbReference>